<feature type="region of interest" description="Disordered" evidence="8">
    <location>
        <begin position="302"/>
        <end position="360"/>
    </location>
</feature>
<feature type="compositionally biased region" description="Pro residues" evidence="8">
    <location>
        <begin position="344"/>
        <end position="354"/>
    </location>
</feature>
<evidence type="ECO:0000256" key="8">
    <source>
        <dbReference type="SAM" id="MobiDB-lite"/>
    </source>
</evidence>
<protein>
    <recommendedName>
        <fullName evidence="2">non-specific serine/threonine protein kinase</fullName>
        <ecNumber evidence="2">2.7.11.1</ecNumber>
    </recommendedName>
</protein>
<evidence type="ECO:0000256" key="5">
    <source>
        <dbReference type="ARBA" id="ARBA00022777"/>
    </source>
</evidence>
<evidence type="ECO:0000256" key="4">
    <source>
        <dbReference type="ARBA" id="ARBA00022741"/>
    </source>
</evidence>
<dbReference type="InterPro" id="IPR050660">
    <property type="entry name" value="NEK_Ser/Thr_kinase"/>
</dbReference>
<keyword evidence="4 7" id="KW-0547">Nucleotide-binding</keyword>
<dbReference type="PROSITE" id="PS00107">
    <property type="entry name" value="PROTEIN_KINASE_ATP"/>
    <property type="match status" value="1"/>
</dbReference>
<dbReference type="RefSeq" id="WP_267535226.1">
    <property type="nucleotide sequence ID" value="NZ_JAPNKA010000001.1"/>
</dbReference>
<organism evidence="10 11">
    <name type="scientific">Archangium lansingense</name>
    <dbReference type="NCBI Taxonomy" id="2995310"/>
    <lineage>
        <taxon>Bacteria</taxon>
        <taxon>Pseudomonadati</taxon>
        <taxon>Myxococcota</taxon>
        <taxon>Myxococcia</taxon>
        <taxon>Myxococcales</taxon>
        <taxon>Cystobacterineae</taxon>
        <taxon>Archangiaceae</taxon>
        <taxon>Archangium</taxon>
    </lineage>
</organism>
<dbReference type="CDD" id="cd14014">
    <property type="entry name" value="STKc_PknB_like"/>
    <property type="match status" value="1"/>
</dbReference>
<dbReference type="PANTHER" id="PTHR43671:SF13">
    <property type="entry name" value="SERINE_THREONINE-PROTEIN KINASE NEK2"/>
    <property type="match status" value="1"/>
</dbReference>
<dbReference type="InterPro" id="IPR011009">
    <property type="entry name" value="Kinase-like_dom_sf"/>
</dbReference>
<dbReference type="EC" id="2.7.11.1" evidence="2"/>
<reference evidence="10 11" key="1">
    <citation type="submission" date="2022-11" db="EMBL/GenBank/DDBJ databases">
        <title>Minimal conservation of predation-associated metabolite biosynthetic gene clusters underscores biosynthetic potential of Myxococcota including descriptions for ten novel species: Archangium lansinium sp. nov., Myxococcus landrumus sp. nov., Nannocystis bai.</title>
        <authorList>
            <person name="Ahearne A."/>
            <person name="Stevens C."/>
            <person name="Phillips K."/>
        </authorList>
    </citation>
    <scope>NUCLEOTIDE SEQUENCE [LARGE SCALE GENOMIC DNA]</scope>
    <source>
        <strain evidence="10 11">MIWBW</strain>
    </source>
</reference>
<dbReference type="GO" id="GO:0016301">
    <property type="term" value="F:kinase activity"/>
    <property type="evidence" value="ECO:0007669"/>
    <property type="project" value="UniProtKB-KW"/>
</dbReference>
<keyword evidence="11" id="KW-1185">Reference proteome</keyword>
<dbReference type="Pfam" id="PF00069">
    <property type="entry name" value="Pkinase"/>
    <property type="match status" value="1"/>
</dbReference>
<proteinExistence type="inferred from homology"/>
<evidence type="ECO:0000256" key="2">
    <source>
        <dbReference type="ARBA" id="ARBA00012513"/>
    </source>
</evidence>
<feature type="compositionally biased region" description="Pro residues" evidence="8">
    <location>
        <begin position="470"/>
        <end position="485"/>
    </location>
</feature>
<evidence type="ECO:0000313" key="10">
    <source>
        <dbReference type="EMBL" id="MCY1076333.1"/>
    </source>
</evidence>
<feature type="region of interest" description="Disordered" evidence="8">
    <location>
        <begin position="468"/>
        <end position="528"/>
    </location>
</feature>
<keyword evidence="6 7" id="KW-0067">ATP-binding</keyword>
<sequence length="724" mass="78033">MVIHLPQKGAKIGAYEVIEQLGQGGGGHVYKAERGGRNYAVKVLATLDVDGWTRREVTALVNLPLDNVVRFVGYDKWPDAETGCPCIIMEFVSGLTLDFYVLRHNPSTRRALTIFLKIARALREVFRLGVLHRDIKESNIIIRSHDGEPILIDFGFSSVAGMPTVTDAGRLPPGTPEYRSPEAMRFLAGMTEEDSYTYSLSDELWALGVTLYWLLTDVLPFGDRREPGLNARIRLDSPPHPCVVNSRLPESVSRLCLRMLEKDPQSRFQSHDEICGAVEALLSAHEGDAGWDVPLIDPESPHRVTTVGGPNADKPKNEQEKEVAQWIGEKPRRGLWREGDALQPPAPGKLPPPVGFLEGQARASPDVPAVDVAPGEVQEDAAPPRGEPAGLVAGAAAPPVQGRAEARAPPARRGASGVCRWVLGSGPFPTGRLLLDLLKRPPLVLVAGLALVALVVASVGAWRWPAPAREAPPAPLPGKTAPPPSASASDGETERAAPVREVAQPHNPAQANAGAAPVRAQPPAPTPTAMLRKESRLKPEEKPAPQPQNKARRCVPISKWVCTAAGVCSPVLIGCPGAQVRPEPAPMECPAGSRETHTKFHLGGTQDVVLRGHKGYGGDELATMKEGPVTVVLDDWWDNLPPGTLLTGTLTVGEKRFFGRFTQAHTPDQQTYPVCVQVYTSGLTGMREGPDCHRGVGLCLMPGSKPDAFKVFPRFEVQATSRFE</sequence>
<evidence type="ECO:0000313" key="11">
    <source>
        <dbReference type="Proteomes" id="UP001207654"/>
    </source>
</evidence>
<dbReference type="SUPFAM" id="SSF56112">
    <property type="entry name" value="Protein kinase-like (PK-like)"/>
    <property type="match status" value="1"/>
</dbReference>
<feature type="compositionally biased region" description="Basic and acidic residues" evidence="8">
    <location>
        <begin position="313"/>
        <end position="340"/>
    </location>
</feature>
<dbReference type="EMBL" id="JAPNKA010000001">
    <property type="protein sequence ID" value="MCY1076333.1"/>
    <property type="molecule type" value="Genomic_DNA"/>
</dbReference>
<evidence type="ECO:0000256" key="7">
    <source>
        <dbReference type="PROSITE-ProRule" id="PRU10141"/>
    </source>
</evidence>
<gene>
    <name evidence="10" type="ORF">OV287_17800</name>
</gene>
<dbReference type="SMART" id="SM00220">
    <property type="entry name" value="S_TKc"/>
    <property type="match status" value="1"/>
</dbReference>
<accession>A0ABT4A3V9</accession>
<dbReference type="PROSITE" id="PS00108">
    <property type="entry name" value="PROTEIN_KINASE_ST"/>
    <property type="match status" value="1"/>
</dbReference>
<dbReference type="Proteomes" id="UP001207654">
    <property type="component" value="Unassembled WGS sequence"/>
</dbReference>
<feature type="binding site" evidence="7">
    <location>
        <position position="42"/>
    </location>
    <ligand>
        <name>ATP</name>
        <dbReference type="ChEBI" id="CHEBI:30616"/>
    </ligand>
</feature>
<dbReference type="PROSITE" id="PS50011">
    <property type="entry name" value="PROTEIN_KINASE_DOM"/>
    <property type="match status" value="1"/>
</dbReference>
<comment type="caution">
    <text evidence="10">The sequence shown here is derived from an EMBL/GenBank/DDBJ whole genome shotgun (WGS) entry which is preliminary data.</text>
</comment>
<evidence type="ECO:0000256" key="3">
    <source>
        <dbReference type="ARBA" id="ARBA00022679"/>
    </source>
</evidence>
<dbReference type="InterPro" id="IPR017441">
    <property type="entry name" value="Protein_kinase_ATP_BS"/>
</dbReference>
<name>A0ABT4A3V9_9BACT</name>
<keyword evidence="5 10" id="KW-0418">Kinase</keyword>
<evidence type="ECO:0000256" key="1">
    <source>
        <dbReference type="ARBA" id="ARBA00010886"/>
    </source>
</evidence>
<evidence type="ECO:0000256" key="6">
    <source>
        <dbReference type="ARBA" id="ARBA00022840"/>
    </source>
</evidence>
<evidence type="ECO:0000259" key="9">
    <source>
        <dbReference type="PROSITE" id="PS50011"/>
    </source>
</evidence>
<comment type="similarity">
    <text evidence="1">Belongs to the protein kinase superfamily. NEK Ser/Thr protein kinase family. NIMA subfamily.</text>
</comment>
<keyword evidence="3" id="KW-0808">Transferase</keyword>
<dbReference type="InterPro" id="IPR008271">
    <property type="entry name" value="Ser/Thr_kinase_AS"/>
</dbReference>
<feature type="domain" description="Protein kinase" evidence="9">
    <location>
        <begin position="15"/>
        <end position="282"/>
    </location>
</feature>
<dbReference type="Gene3D" id="1.10.510.10">
    <property type="entry name" value="Transferase(Phosphotransferase) domain 1"/>
    <property type="match status" value="1"/>
</dbReference>
<dbReference type="PANTHER" id="PTHR43671">
    <property type="entry name" value="SERINE/THREONINE-PROTEIN KINASE NEK"/>
    <property type="match status" value="1"/>
</dbReference>
<dbReference type="InterPro" id="IPR000719">
    <property type="entry name" value="Prot_kinase_dom"/>
</dbReference>
<dbReference type="Gene3D" id="3.30.200.20">
    <property type="entry name" value="Phosphorylase Kinase, domain 1"/>
    <property type="match status" value="1"/>
</dbReference>